<dbReference type="OrthoDB" id="9770340at2"/>
<name>A0A5B1CAB8_9BACT</name>
<comment type="caution">
    <text evidence="2">The sequence shown here is derived from an EMBL/GenBank/DDBJ whole genome shotgun (WGS) entry which is preliminary data.</text>
</comment>
<dbReference type="PANTHER" id="PTHR39639:SF1">
    <property type="entry name" value="DUF262 DOMAIN-CONTAINING PROTEIN"/>
    <property type="match status" value="1"/>
</dbReference>
<evidence type="ECO:0000313" key="2">
    <source>
        <dbReference type="EMBL" id="KAA1258078.1"/>
    </source>
</evidence>
<dbReference type="PANTHER" id="PTHR39639">
    <property type="entry name" value="CHROMOSOME 16, WHOLE GENOME SHOTGUN SEQUENCE"/>
    <property type="match status" value="1"/>
</dbReference>
<keyword evidence="3" id="KW-1185">Reference proteome</keyword>
<gene>
    <name evidence="2" type="ORF">LF1_05930</name>
</gene>
<dbReference type="Pfam" id="PF03235">
    <property type="entry name" value="GmrSD_N"/>
    <property type="match status" value="1"/>
</dbReference>
<organism evidence="2 3">
    <name type="scientific">Rubripirellula obstinata</name>
    <dbReference type="NCBI Taxonomy" id="406547"/>
    <lineage>
        <taxon>Bacteria</taxon>
        <taxon>Pseudomonadati</taxon>
        <taxon>Planctomycetota</taxon>
        <taxon>Planctomycetia</taxon>
        <taxon>Pirellulales</taxon>
        <taxon>Pirellulaceae</taxon>
        <taxon>Rubripirellula</taxon>
    </lineage>
</organism>
<dbReference type="EMBL" id="VRLW01000001">
    <property type="protein sequence ID" value="KAA1258078.1"/>
    <property type="molecule type" value="Genomic_DNA"/>
</dbReference>
<evidence type="ECO:0000313" key="3">
    <source>
        <dbReference type="Proteomes" id="UP000322699"/>
    </source>
</evidence>
<dbReference type="AlphaFoldDB" id="A0A5B1CAB8"/>
<sequence>MTVKTKNEDDVEGLDENVDSGLGDYPIDTMMIRKETRTIFDVVRRIQNGGFVLDPDFQREFVWNAERQSRLIESVIMRIPLPVFYLAEDLEGRTIVVDGLQRLTTFQRFFDNSFALELGHQASLNGKTFQELPPKLQNRVEDCNLELYIIDAQVPERAKLDIFERVNSGEPLTRQQMRNCIYTGPASRWLRDEVEKPLFIEATGKSLRQKTMRDREFANRFCAFYLLGPDEYRKSDMDDFLARSLTKMNKMSESELEALSEAFRTGLQNNLNLFGNHAFRKHIPDQDRRSVVNASLWDVMSTGLARFSEADVSKREAIFKNAFYALLENHEFIDSITYSVNSTNKVQRRFELAGEMFSEVFDVA</sequence>
<dbReference type="InterPro" id="IPR004919">
    <property type="entry name" value="GmrSD_N"/>
</dbReference>
<feature type="domain" description="GmrSD restriction endonucleases N-terminal" evidence="1">
    <location>
        <begin position="41"/>
        <end position="182"/>
    </location>
</feature>
<accession>A0A5B1CAB8</accession>
<proteinExistence type="predicted"/>
<dbReference type="Proteomes" id="UP000322699">
    <property type="component" value="Unassembled WGS sequence"/>
</dbReference>
<reference evidence="2 3" key="1">
    <citation type="submission" date="2019-08" db="EMBL/GenBank/DDBJ databases">
        <title>Deep-cultivation of Planctomycetes and their phenomic and genomic characterization uncovers novel biology.</title>
        <authorList>
            <person name="Wiegand S."/>
            <person name="Jogler M."/>
            <person name="Boedeker C."/>
            <person name="Pinto D."/>
            <person name="Vollmers J."/>
            <person name="Rivas-Marin E."/>
            <person name="Kohn T."/>
            <person name="Peeters S.H."/>
            <person name="Heuer A."/>
            <person name="Rast P."/>
            <person name="Oberbeckmann S."/>
            <person name="Bunk B."/>
            <person name="Jeske O."/>
            <person name="Meyerdierks A."/>
            <person name="Storesund J.E."/>
            <person name="Kallscheuer N."/>
            <person name="Luecker S."/>
            <person name="Lage O.M."/>
            <person name="Pohl T."/>
            <person name="Merkel B.J."/>
            <person name="Hornburger P."/>
            <person name="Mueller R.-W."/>
            <person name="Bruemmer F."/>
            <person name="Labrenz M."/>
            <person name="Spormann A.M."/>
            <person name="Op Den Camp H."/>
            <person name="Overmann J."/>
            <person name="Amann R."/>
            <person name="Jetten M.S.M."/>
            <person name="Mascher T."/>
            <person name="Medema M.H."/>
            <person name="Devos D.P."/>
            <person name="Kaster A.-K."/>
            <person name="Ovreas L."/>
            <person name="Rohde M."/>
            <person name="Galperin M.Y."/>
            <person name="Jogler C."/>
        </authorList>
    </citation>
    <scope>NUCLEOTIDE SEQUENCE [LARGE SCALE GENOMIC DNA]</scope>
    <source>
        <strain evidence="2 3">LF1</strain>
    </source>
</reference>
<evidence type="ECO:0000259" key="1">
    <source>
        <dbReference type="Pfam" id="PF03235"/>
    </source>
</evidence>
<protein>
    <recommendedName>
        <fullName evidence="1">GmrSD restriction endonucleases N-terminal domain-containing protein</fullName>
    </recommendedName>
</protein>